<dbReference type="InterPro" id="IPR004919">
    <property type="entry name" value="GmrSD_N"/>
</dbReference>
<gene>
    <name evidence="2" type="ORF">AB0E65_18360</name>
</gene>
<protein>
    <submittedName>
        <fullName evidence="2">DUF262 domain-containing protein</fullName>
    </submittedName>
</protein>
<keyword evidence="3" id="KW-1185">Reference proteome</keyword>
<organism evidence="2 3">
    <name type="scientific">Streptomyces fragilis</name>
    <dbReference type="NCBI Taxonomy" id="67301"/>
    <lineage>
        <taxon>Bacteria</taxon>
        <taxon>Bacillati</taxon>
        <taxon>Actinomycetota</taxon>
        <taxon>Actinomycetes</taxon>
        <taxon>Kitasatosporales</taxon>
        <taxon>Streptomycetaceae</taxon>
        <taxon>Streptomyces</taxon>
    </lineage>
</organism>
<evidence type="ECO:0000313" key="3">
    <source>
        <dbReference type="Proteomes" id="UP001550850"/>
    </source>
</evidence>
<name>A0ABV2YKB4_9ACTN</name>
<dbReference type="PANTHER" id="PTHR37292:SF2">
    <property type="entry name" value="DUF262 DOMAIN-CONTAINING PROTEIN"/>
    <property type="match status" value="1"/>
</dbReference>
<evidence type="ECO:0000313" key="2">
    <source>
        <dbReference type="EMBL" id="MEU3556156.1"/>
    </source>
</evidence>
<reference evidence="2 3" key="1">
    <citation type="submission" date="2024-06" db="EMBL/GenBank/DDBJ databases">
        <title>The Natural Products Discovery Center: Release of the First 8490 Sequenced Strains for Exploring Actinobacteria Biosynthetic Diversity.</title>
        <authorList>
            <person name="Kalkreuter E."/>
            <person name="Kautsar S.A."/>
            <person name="Yang D."/>
            <person name="Bader C.D."/>
            <person name="Teijaro C.N."/>
            <person name="Fluegel L."/>
            <person name="Davis C.M."/>
            <person name="Simpson J.R."/>
            <person name="Lauterbach L."/>
            <person name="Steele A.D."/>
            <person name="Gui C."/>
            <person name="Meng S."/>
            <person name="Li G."/>
            <person name="Viehrig K."/>
            <person name="Ye F."/>
            <person name="Su P."/>
            <person name="Kiefer A.F."/>
            <person name="Nichols A."/>
            <person name="Cepeda A.J."/>
            <person name="Yan W."/>
            <person name="Fan B."/>
            <person name="Jiang Y."/>
            <person name="Adhikari A."/>
            <person name="Zheng C.-J."/>
            <person name="Schuster L."/>
            <person name="Cowan T.M."/>
            <person name="Smanski M.J."/>
            <person name="Chevrette M.G."/>
            <person name="De Carvalho L.P.S."/>
            <person name="Shen B."/>
        </authorList>
    </citation>
    <scope>NUCLEOTIDE SEQUENCE [LARGE SCALE GENOMIC DNA]</scope>
    <source>
        <strain evidence="2 3">NPDC038104</strain>
    </source>
</reference>
<feature type="domain" description="GmrSD restriction endonucleases N-terminal" evidence="1">
    <location>
        <begin position="46"/>
        <end position="244"/>
    </location>
</feature>
<proteinExistence type="predicted"/>
<dbReference type="PANTHER" id="PTHR37292">
    <property type="entry name" value="VNG6097C"/>
    <property type="match status" value="1"/>
</dbReference>
<dbReference type="EMBL" id="JBEZUR010000028">
    <property type="protein sequence ID" value="MEU3556156.1"/>
    <property type="molecule type" value="Genomic_DNA"/>
</dbReference>
<evidence type="ECO:0000259" key="1">
    <source>
        <dbReference type="Pfam" id="PF03235"/>
    </source>
</evidence>
<comment type="caution">
    <text evidence="2">The sequence shown here is derived from an EMBL/GenBank/DDBJ whole genome shotgun (WGS) entry which is preliminary data.</text>
</comment>
<dbReference type="Proteomes" id="UP001550850">
    <property type="component" value="Unassembled WGS sequence"/>
</dbReference>
<accession>A0ABV2YKB4</accession>
<sequence length="673" mass="75319">MGVTKRKDPKPADRIRMAVTVDVADHADAGGGMGLANEKIISQVEDLLRGRVVIPSIQRDFVWMRPDVRDLFDSLYRGYPVGALLLWKTGLNVPFKTAAVVQTDKTTHKPLYLLDGQQRLTSLAWVYRPESKADGRLIDLRFNVRTEEFVTPSAVQRKDPLLIPVSTLLQENAQFYQVLHKAGVPYDDPNFDIWTQRLQKVNNIRQHQIAVITYESDDYEEVAELFARLNKGGRRLSKGDLVYSAIAARWNAGLDTMDAFHQELRDSDFDLNREAVLRLMSLLAGTGAQHIKLIGAEVDETALKEAWHATEKALRFAIDFLKGECSIPRSEILSSPNVTIVPALLLHHRSGKLRPGEAQLLRRWVYTAMAFSHYSLQVEGKLDAEARLIRSRSGEDLFAELIRRASGPRSLDSALHPRDLEQKYSTHAFFKLLYIAALRGRARDWATNIAINDQPMNSGSRIEFHHVFPRAQVQGTYAKEEWNSLANLAFVTGQTNKMISSRLPAEYMEGVAPERLAEQWIPSDSELRSLDRFPDFLAARRNLLANVLNGLLGLPTYDGKSTRQEADELPADESVIAEDTSAPALVKADVQALRTEQGVELHAIYEGRRTTAYYDPPSRTVTVPSGPGRGVYESPSGAAVAVVRALNPHVNPNRNGWSFWTVTATGALLQSIR</sequence>
<dbReference type="RefSeq" id="WP_245967435.1">
    <property type="nucleotide sequence ID" value="NZ_BEVZ01000002.1"/>
</dbReference>
<dbReference type="Pfam" id="PF03235">
    <property type="entry name" value="GmrSD_N"/>
    <property type="match status" value="1"/>
</dbReference>